<comment type="similarity">
    <text evidence="2 9">Belongs to the mitochondrial carrier (TC 2.A.29) family.</text>
</comment>
<dbReference type="GO" id="GO:0055085">
    <property type="term" value="P:transmembrane transport"/>
    <property type="evidence" value="ECO:0007669"/>
    <property type="project" value="InterPro"/>
</dbReference>
<evidence type="ECO:0000256" key="7">
    <source>
        <dbReference type="ARBA" id="ARBA00023136"/>
    </source>
</evidence>
<feature type="chain" id="PRO_5042168216" evidence="11">
    <location>
        <begin position="18"/>
        <end position="330"/>
    </location>
</feature>
<protein>
    <submittedName>
        <fullName evidence="12">Mitochondrial carrier domain-containing protein</fullName>
    </submittedName>
</protein>
<evidence type="ECO:0000256" key="8">
    <source>
        <dbReference type="PROSITE-ProRule" id="PRU00282"/>
    </source>
</evidence>
<accession>A0AAD7AZY5</accession>
<dbReference type="EMBL" id="JARKIF010000065">
    <property type="protein sequence ID" value="KAJ7606004.1"/>
    <property type="molecule type" value="Genomic_DNA"/>
</dbReference>
<keyword evidence="7 8" id="KW-0472">Membrane</keyword>
<keyword evidence="3 9" id="KW-0813">Transport</keyword>
<evidence type="ECO:0000313" key="13">
    <source>
        <dbReference type="Proteomes" id="UP001221142"/>
    </source>
</evidence>
<evidence type="ECO:0000256" key="9">
    <source>
        <dbReference type="RuleBase" id="RU000488"/>
    </source>
</evidence>
<feature type="signal peptide" evidence="11">
    <location>
        <begin position="1"/>
        <end position="17"/>
    </location>
</feature>
<dbReference type="PROSITE" id="PS50920">
    <property type="entry name" value="SOLCAR"/>
    <property type="match status" value="1"/>
</dbReference>
<evidence type="ECO:0000256" key="5">
    <source>
        <dbReference type="ARBA" id="ARBA00022737"/>
    </source>
</evidence>
<feature type="transmembrane region" description="Helical" evidence="10">
    <location>
        <begin position="303"/>
        <end position="325"/>
    </location>
</feature>
<sequence length="330" mass="36587">MLDVFVWFLTLLLTVSAMILPMALICAIVIPFIGVLVRYRANYTPKRLQGLDQEGLSPESAPNVGYFRMMKKVHRIEGWPGFFKGIMPYLIGNFIVVVLVSPVAVFLSLGSRVLPNGQVYIPAQTGVVMWIWTFALSLIPTVLLIPVQILTNRAITTPHKLSFLAPRDALRILLSPSERAGPLRLYLAPGLLATRIIEGLLGPFISILHQVVTIHLPLGFAHRLPFLAASFSIVLGATIFLTPLRMIFTRLTLQRADAAVEDAGVQDEVYGEPVVELRGVDEAPYTGLVDCAKQIVREEGWRVLFRAWWVTVLGMMLPLLVPLLMPTTDA</sequence>
<evidence type="ECO:0000256" key="11">
    <source>
        <dbReference type="SAM" id="SignalP"/>
    </source>
</evidence>
<evidence type="ECO:0000256" key="10">
    <source>
        <dbReference type="SAM" id="Phobius"/>
    </source>
</evidence>
<proteinExistence type="inferred from homology"/>
<keyword evidence="6 10" id="KW-1133">Transmembrane helix</keyword>
<feature type="repeat" description="Solcar" evidence="8">
    <location>
        <begin position="223"/>
        <end position="330"/>
    </location>
</feature>
<dbReference type="AlphaFoldDB" id="A0AAD7AZY5"/>
<comment type="caution">
    <text evidence="12">The sequence shown here is derived from an EMBL/GenBank/DDBJ whole genome shotgun (WGS) entry which is preliminary data.</text>
</comment>
<evidence type="ECO:0000256" key="4">
    <source>
        <dbReference type="ARBA" id="ARBA00022692"/>
    </source>
</evidence>
<evidence type="ECO:0000256" key="1">
    <source>
        <dbReference type="ARBA" id="ARBA00004141"/>
    </source>
</evidence>
<dbReference type="Pfam" id="PF00153">
    <property type="entry name" value="Mito_carr"/>
    <property type="match status" value="1"/>
</dbReference>
<dbReference type="SUPFAM" id="SSF103506">
    <property type="entry name" value="Mitochondrial carrier"/>
    <property type="match status" value="1"/>
</dbReference>
<dbReference type="InterPro" id="IPR018108">
    <property type="entry name" value="MCP_transmembrane"/>
</dbReference>
<name>A0AAD7AZY5_9AGAR</name>
<evidence type="ECO:0000256" key="6">
    <source>
        <dbReference type="ARBA" id="ARBA00022989"/>
    </source>
</evidence>
<gene>
    <name evidence="12" type="ORF">FB45DRAFT_848415</name>
</gene>
<evidence type="ECO:0000313" key="12">
    <source>
        <dbReference type="EMBL" id="KAJ7606004.1"/>
    </source>
</evidence>
<dbReference type="GO" id="GO:0016020">
    <property type="term" value="C:membrane"/>
    <property type="evidence" value="ECO:0007669"/>
    <property type="project" value="UniProtKB-SubCell"/>
</dbReference>
<comment type="subcellular location">
    <subcellularLocation>
        <location evidence="1">Membrane</location>
        <topology evidence="1">Multi-pass membrane protein</topology>
    </subcellularLocation>
</comment>
<dbReference type="Proteomes" id="UP001221142">
    <property type="component" value="Unassembled WGS sequence"/>
</dbReference>
<keyword evidence="11" id="KW-0732">Signal</keyword>
<evidence type="ECO:0000256" key="3">
    <source>
        <dbReference type="ARBA" id="ARBA00022448"/>
    </source>
</evidence>
<feature type="transmembrane region" description="Helical" evidence="10">
    <location>
        <begin position="226"/>
        <end position="248"/>
    </location>
</feature>
<dbReference type="PANTHER" id="PTHR45683">
    <property type="entry name" value="MITOCHONDRIAL NICOTINAMIDE ADENINE DINUCLEOTIDE TRANSPORTER 1-RELATED-RELATED"/>
    <property type="match status" value="1"/>
</dbReference>
<dbReference type="Gene3D" id="1.50.40.10">
    <property type="entry name" value="Mitochondrial carrier domain"/>
    <property type="match status" value="1"/>
</dbReference>
<feature type="transmembrane region" description="Helical" evidence="10">
    <location>
        <begin position="89"/>
        <end position="109"/>
    </location>
</feature>
<dbReference type="GO" id="GO:0006862">
    <property type="term" value="P:nucleotide transport"/>
    <property type="evidence" value="ECO:0007669"/>
    <property type="project" value="InterPro"/>
</dbReference>
<reference evidence="12" key="1">
    <citation type="submission" date="2023-03" db="EMBL/GenBank/DDBJ databases">
        <title>Massive genome expansion in bonnet fungi (Mycena s.s.) driven by repeated elements and novel gene families across ecological guilds.</title>
        <authorList>
            <consortium name="Lawrence Berkeley National Laboratory"/>
            <person name="Harder C.B."/>
            <person name="Miyauchi S."/>
            <person name="Viragh M."/>
            <person name="Kuo A."/>
            <person name="Thoen E."/>
            <person name="Andreopoulos B."/>
            <person name="Lu D."/>
            <person name="Skrede I."/>
            <person name="Drula E."/>
            <person name="Henrissat B."/>
            <person name="Morin E."/>
            <person name="Kohler A."/>
            <person name="Barry K."/>
            <person name="LaButti K."/>
            <person name="Morin E."/>
            <person name="Salamov A."/>
            <person name="Lipzen A."/>
            <person name="Mereny Z."/>
            <person name="Hegedus B."/>
            <person name="Baldrian P."/>
            <person name="Stursova M."/>
            <person name="Weitz H."/>
            <person name="Taylor A."/>
            <person name="Grigoriev I.V."/>
            <person name="Nagy L.G."/>
            <person name="Martin F."/>
            <person name="Kauserud H."/>
        </authorList>
    </citation>
    <scope>NUCLEOTIDE SEQUENCE</scope>
    <source>
        <strain evidence="12">9284</strain>
    </source>
</reference>
<evidence type="ECO:0000256" key="2">
    <source>
        <dbReference type="ARBA" id="ARBA00006375"/>
    </source>
</evidence>
<keyword evidence="5" id="KW-0677">Repeat</keyword>
<keyword evidence="4 8" id="KW-0812">Transmembrane</keyword>
<organism evidence="12 13">
    <name type="scientific">Roridomyces roridus</name>
    <dbReference type="NCBI Taxonomy" id="1738132"/>
    <lineage>
        <taxon>Eukaryota</taxon>
        <taxon>Fungi</taxon>
        <taxon>Dikarya</taxon>
        <taxon>Basidiomycota</taxon>
        <taxon>Agaricomycotina</taxon>
        <taxon>Agaricomycetes</taxon>
        <taxon>Agaricomycetidae</taxon>
        <taxon>Agaricales</taxon>
        <taxon>Marasmiineae</taxon>
        <taxon>Mycenaceae</taxon>
        <taxon>Roridomyces</taxon>
    </lineage>
</organism>
<feature type="transmembrane region" description="Helical" evidence="10">
    <location>
        <begin position="129"/>
        <end position="150"/>
    </location>
</feature>
<dbReference type="InterPro" id="IPR023395">
    <property type="entry name" value="MCP_dom_sf"/>
</dbReference>
<dbReference type="InterPro" id="IPR044712">
    <property type="entry name" value="SLC25A32-like"/>
</dbReference>
<feature type="transmembrane region" description="Helical" evidence="10">
    <location>
        <begin position="200"/>
        <end position="220"/>
    </location>
</feature>
<feature type="transmembrane region" description="Helical" evidence="10">
    <location>
        <begin position="6"/>
        <end position="37"/>
    </location>
</feature>
<keyword evidence="13" id="KW-1185">Reference proteome</keyword>